<evidence type="ECO:0000313" key="3">
    <source>
        <dbReference type="Proteomes" id="UP001642484"/>
    </source>
</evidence>
<comment type="caution">
    <text evidence="2">The sequence shown here is derived from an EMBL/GenBank/DDBJ whole genome shotgun (WGS) entry which is preliminary data.</text>
</comment>
<sequence>MPTGEDADSLTEKAQWWLVLSAIRVKYGAPSLFAAASSHAPKTPVSGGVAAGSSGTKLKLKMSQIIEGTICCDRGRQPTREGGGDRWSIELPIPQAAVWPTSLCGYGSVGDHTDRIAHAMRFVSQQWRDGQWKAVELPGAANLDAWEESWRIFRTGALMLQLATAATLDRYASEFRTRVLQHPGVTLKHRSAMELRDPGKRITLRILVKRVRETGNALCDELIEIRRHRKEVDFAAGAASWPRRGTPVGIANEIPEGGVFPKVDDETTWQEGDKLDSLAELEGALNNHKLYEEEREAADALFQKEVDKGFVHWAKDKTDLEPISLGEDGSIDCKINTSIVSFKPLSVTDFVEDPLIVARATDGQLNSIYNVVLLWWLTLGLKVAWSKGALGPEAEWIGAKLVVNDREGFVRVMVAASKLEEWRVLLERLDTRPVVGRKPLQQFTGKMSWAAGFIATQPFVRMLYAAMASQPGKLRGQEQVYHKMKVWSAQSTPTAGTTAGDPGSQALWEAYMMLRCLSTWVKREDQGFIRIRGDAQEVLAALAKRAAKSPLLNEVTKEAALHLAVHFTSLEALHLWSEQNEWADALSRGQMPVELSHLPRVEQAPELWHEKKSNEGERLFSHCGILKGPTEGGCCTAELGSTSGGKKPWNKSKMKREMNEGHFGDLVPVDPGRETEASSPHPNRERSVKLQGTSRIPQRGSFSSTSSHDHC</sequence>
<gene>
    <name evidence="2" type="ORF">CCMP2556_LOCUS38291</name>
</gene>
<dbReference type="EMBL" id="CAXAMN010023450">
    <property type="protein sequence ID" value="CAK9077700.1"/>
    <property type="molecule type" value="Genomic_DNA"/>
</dbReference>
<feature type="region of interest" description="Disordered" evidence="1">
    <location>
        <begin position="661"/>
        <end position="711"/>
    </location>
</feature>
<evidence type="ECO:0000313" key="2">
    <source>
        <dbReference type="EMBL" id="CAK9077700.1"/>
    </source>
</evidence>
<reference evidence="2 3" key="1">
    <citation type="submission" date="2024-02" db="EMBL/GenBank/DDBJ databases">
        <authorList>
            <person name="Chen Y."/>
            <person name="Shah S."/>
            <person name="Dougan E. K."/>
            <person name="Thang M."/>
            <person name="Chan C."/>
        </authorList>
    </citation>
    <scope>NUCLEOTIDE SEQUENCE [LARGE SCALE GENOMIC DNA]</scope>
</reference>
<name>A0ABP0PNV7_9DINO</name>
<feature type="compositionally biased region" description="Basic and acidic residues" evidence="1">
    <location>
        <begin position="671"/>
        <end position="688"/>
    </location>
</feature>
<evidence type="ECO:0000256" key="1">
    <source>
        <dbReference type="SAM" id="MobiDB-lite"/>
    </source>
</evidence>
<dbReference type="PANTHER" id="PTHR33050">
    <property type="entry name" value="REVERSE TRANSCRIPTASE DOMAIN-CONTAINING PROTEIN"/>
    <property type="match status" value="1"/>
</dbReference>
<proteinExistence type="predicted"/>
<protein>
    <submittedName>
        <fullName evidence="2">Uncharacterized protein</fullName>
    </submittedName>
</protein>
<dbReference type="InterPro" id="IPR052055">
    <property type="entry name" value="Hepadnavirus_pol/RT"/>
</dbReference>
<accession>A0ABP0PNV7</accession>
<feature type="compositionally biased region" description="Polar residues" evidence="1">
    <location>
        <begin position="690"/>
        <end position="711"/>
    </location>
</feature>
<dbReference type="Proteomes" id="UP001642484">
    <property type="component" value="Unassembled WGS sequence"/>
</dbReference>
<dbReference type="PANTHER" id="PTHR33050:SF8">
    <property type="entry name" value="REVERSE TRANSCRIPTASE DOMAIN-CONTAINING PROTEIN"/>
    <property type="match status" value="1"/>
</dbReference>
<organism evidence="2 3">
    <name type="scientific">Durusdinium trenchii</name>
    <dbReference type="NCBI Taxonomy" id="1381693"/>
    <lineage>
        <taxon>Eukaryota</taxon>
        <taxon>Sar</taxon>
        <taxon>Alveolata</taxon>
        <taxon>Dinophyceae</taxon>
        <taxon>Suessiales</taxon>
        <taxon>Symbiodiniaceae</taxon>
        <taxon>Durusdinium</taxon>
    </lineage>
</organism>
<keyword evidence="3" id="KW-1185">Reference proteome</keyword>